<dbReference type="SUPFAM" id="SSF53335">
    <property type="entry name" value="S-adenosyl-L-methionine-dependent methyltransferases"/>
    <property type="match status" value="1"/>
</dbReference>
<dbReference type="InterPro" id="IPR003788">
    <property type="entry name" value="NDUFAF7"/>
</dbReference>
<dbReference type="InterPro" id="IPR038375">
    <property type="entry name" value="NDUFAF7_sf"/>
</dbReference>
<accession>A0A2J6WN77</accession>
<dbReference type="PANTHER" id="PTHR12049">
    <property type="entry name" value="PROTEIN ARGININE METHYLTRANSFERASE NDUFAF7, MITOCHONDRIAL"/>
    <property type="match status" value="1"/>
</dbReference>
<dbReference type="PANTHER" id="PTHR12049:SF7">
    <property type="entry name" value="PROTEIN ARGININE METHYLTRANSFERASE NDUFAF7, MITOCHONDRIAL"/>
    <property type="match status" value="1"/>
</dbReference>
<reference evidence="3 4" key="1">
    <citation type="submission" date="2018-01" db="EMBL/GenBank/DDBJ databases">
        <title>Metagenomic assembled genomes from two thermal pools in the Uzon Caldera, Kamchatka, Russia.</title>
        <authorList>
            <person name="Wilkins L."/>
            <person name="Ettinger C."/>
        </authorList>
    </citation>
    <scope>NUCLEOTIDE SEQUENCE [LARGE SCALE GENOMIC DNA]</scope>
    <source>
        <strain evidence="3">ZAV-04</strain>
    </source>
</reference>
<sequence length="351" mass="40874">MLKKIIIEKIKKCGAISFEDFMEMALYFPELGYYTRADIKIGRQGDFFTASHLSSVFGFLLSKEVENVYQNLNCPQDFTVTEIGPGMGYLAKDILDEISIPLKYNLVEINPSLKDLQQQNLKQHSDKTQWVNSIEDLEPFTGVFICNEVFDALPVRCFEISESEEIMEVYVDFKDYELIEVLLPCRKNTLQYIEEFAPWVLKIKGYRSEVNLKMKSLIEILSKKLKKGFVLIIDYGYNCQEYYHPERKKGTLLCYYKHSITENPYINIGNQDITAHVNFTALEKWAKQAGFKVEGHLSQSKFFLSLCDEAVLREIYQKNLIQHFKRLVLPQGMGESHRVMILSKNLDSHFR</sequence>
<comment type="caution">
    <text evidence="3">The sequence shown here is derived from an EMBL/GenBank/DDBJ whole genome shotgun (WGS) entry which is preliminary data.</text>
</comment>
<evidence type="ECO:0000313" key="4">
    <source>
        <dbReference type="Proteomes" id="UP000242288"/>
    </source>
</evidence>
<evidence type="ECO:0000256" key="2">
    <source>
        <dbReference type="ARBA" id="ARBA00022679"/>
    </source>
</evidence>
<evidence type="ECO:0000256" key="1">
    <source>
        <dbReference type="ARBA" id="ARBA00022603"/>
    </source>
</evidence>
<dbReference type="GO" id="GO:0032259">
    <property type="term" value="P:methylation"/>
    <property type="evidence" value="ECO:0007669"/>
    <property type="project" value="UniProtKB-KW"/>
</dbReference>
<evidence type="ECO:0000313" key="3">
    <source>
        <dbReference type="EMBL" id="PMP71852.1"/>
    </source>
</evidence>
<dbReference type="Pfam" id="PF02636">
    <property type="entry name" value="Methyltransf_28"/>
    <property type="match status" value="1"/>
</dbReference>
<keyword evidence="2 3" id="KW-0808">Transferase</keyword>
<dbReference type="Proteomes" id="UP000242288">
    <property type="component" value="Unassembled WGS sequence"/>
</dbReference>
<dbReference type="EMBL" id="PNIO01000021">
    <property type="protein sequence ID" value="PMP71852.1"/>
    <property type="molecule type" value="Genomic_DNA"/>
</dbReference>
<gene>
    <name evidence="3" type="ORF">C0186_02630</name>
</gene>
<dbReference type="InterPro" id="IPR029063">
    <property type="entry name" value="SAM-dependent_MTases_sf"/>
</dbReference>
<organism evidence="3 4">
    <name type="scientific">Thermodesulfovibrio aggregans</name>
    <dbReference type="NCBI Taxonomy" id="86166"/>
    <lineage>
        <taxon>Bacteria</taxon>
        <taxon>Pseudomonadati</taxon>
        <taxon>Nitrospirota</taxon>
        <taxon>Thermodesulfovibrionia</taxon>
        <taxon>Thermodesulfovibrionales</taxon>
        <taxon>Thermodesulfovibrionaceae</taxon>
        <taxon>Thermodesulfovibrio</taxon>
    </lineage>
</organism>
<protein>
    <submittedName>
        <fullName evidence="3">Methyltransferase</fullName>
    </submittedName>
</protein>
<proteinExistence type="predicted"/>
<dbReference type="AlphaFoldDB" id="A0A2J6WN77"/>
<dbReference type="Gene3D" id="3.40.50.12710">
    <property type="match status" value="1"/>
</dbReference>
<keyword evidence="1 3" id="KW-0489">Methyltransferase</keyword>
<dbReference type="GO" id="GO:0035243">
    <property type="term" value="F:protein-arginine omega-N symmetric methyltransferase activity"/>
    <property type="evidence" value="ECO:0007669"/>
    <property type="project" value="TreeGrafter"/>
</dbReference>
<name>A0A2J6WN77_9BACT</name>